<accession>A0A1N6W687</accession>
<dbReference type="GO" id="GO:0005886">
    <property type="term" value="C:plasma membrane"/>
    <property type="evidence" value="ECO:0007669"/>
    <property type="project" value="UniProtKB-SubCell"/>
</dbReference>
<reference evidence="9" key="1">
    <citation type="submission" date="2017-01" db="EMBL/GenBank/DDBJ databases">
        <authorList>
            <person name="Varghese N."/>
            <person name="Submissions S."/>
        </authorList>
    </citation>
    <scope>NUCLEOTIDE SEQUENCE [LARGE SCALE GENOMIC DNA]</scope>
    <source>
        <strain evidence="9">DM9</strain>
    </source>
</reference>
<keyword evidence="6 7" id="KW-0472">Membrane</keyword>
<evidence type="ECO:0000256" key="5">
    <source>
        <dbReference type="ARBA" id="ARBA00022989"/>
    </source>
</evidence>
<feature type="transmembrane region" description="Helical" evidence="7">
    <location>
        <begin position="86"/>
        <end position="103"/>
    </location>
</feature>
<dbReference type="AlphaFoldDB" id="A0A1N6W687"/>
<dbReference type="PANTHER" id="PTHR33452:SF1">
    <property type="entry name" value="INNER MEMBRANE PROTEIN YPHA-RELATED"/>
    <property type="match status" value="1"/>
</dbReference>
<dbReference type="OrthoDB" id="680764at2"/>
<name>A0A1N6W687_9BACT</name>
<organism evidence="8 9">
    <name type="scientific">Pontibacter lucknowensis</name>
    <dbReference type="NCBI Taxonomy" id="1077936"/>
    <lineage>
        <taxon>Bacteria</taxon>
        <taxon>Pseudomonadati</taxon>
        <taxon>Bacteroidota</taxon>
        <taxon>Cytophagia</taxon>
        <taxon>Cytophagales</taxon>
        <taxon>Hymenobacteraceae</taxon>
        <taxon>Pontibacter</taxon>
    </lineage>
</organism>
<dbReference type="RefSeq" id="WP_076421594.1">
    <property type="nucleotide sequence ID" value="NZ_FTNM01000002.1"/>
</dbReference>
<proteinExistence type="inferred from homology"/>
<dbReference type="Proteomes" id="UP000185924">
    <property type="component" value="Unassembled WGS sequence"/>
</dbReference>
<evidence type="ECO:0000256" key="7">
    <source>
        <dbReference type="SAM" id="Phobius"/>
    </source>
</evidence>
<evidence type="ECO:0000256" key="4">
    <source>
        <dbReference type="ARBA" id="ARBA00022692"/>
    </source>
</evidence>
<sequence>MALAHELHRTPRINSANNPVWMDALRILLGLFLFIKGLLFLEHTTDVFYIFSSSQDVLSAGKAHFLTSMVHIVGGLMIAFGMLTRLALLCQIPILIGALLIVNPQQGGISLGNAELVLSLTVTALLLFFMVKGPGRYSIDNKVLRQRQPEEEQAD</sequence>
<evidence type="ECO:0000256" key="6">
    <source>
        <dbReference type="ARBA" id="ARBA00023136"/>
    </source>
</evidence>
<gene>
    <name evidence="8" type="ORF">SAMN05421545_1379</name>
</gene>
<comment type="similarity">
    <text evidence="2">Belongs to the DoxX family.</text>
</comment>
<protein>
    <submittedName>
        <fullName evidence="8">Uncharacterized membrane protein YphA, DoxX/SURF4 family</fullName>
    </submittedName>
</protein>
<evidence type="ECO:0000256" key="3">
    <source>
        <dbReference type="ARBA" id="ARBA00022475"/>
    </source>
</evidence>
<comment type="subcellular location">
    <subcellularLocation>
        <location evidence="1">Cell membrane</location>
        <topology evidence="1">Multi-pass membrane protein</topology>
    </subcellularLocation>
</comment>
<evidence type="ECO:0000256" key="2">
    <source>
        <dbReference type="ARBA" id="ARBA00006679"/>
    </source>
</evidence>
<dbReference type="InterPro" id="IPR032808">
    <property type="entry name" value="DoxX"/>
</dbReference>
<dbReference type="Pfam" id="PF07681">
    <property type="entry name" value="DoxX"/>
    <property type="match status" value="1"/>
</dbReference>
<dbReference type="PANTHER" id="PTHR33452">
    <property type="entry name" value="OXIDOREDUCTASE CATD-RELATED"/>
    <property type="match status" value="1"/>
</dbReference>
<evidence type="ECO:0000256" key="1">
    <source>
        <dbReference type="ARBA" id="ARBA00004651"/>
    </source>
</evidence>
<feature type="transmembrane region" description="Helical" evidence="7">
    <location>
        <begin position="20"/>
        <end position="41"/>
    </location>
</feature>
<keyword evidence="4 7" id="KW-0812">Transmembrane</keyword>
<evidence type="ECO:0000313" key="9">
    <source>
        <dbReference type="Proteomes" id="UP000185924"/>
    </source>
</evidence>
<keyword evidence="9" id="KW-1185">Reference proteome</keyword>
<dbReference type="STRING" id="1077936.SAMN05421545_1379"/>
<evidence type="ECO:0000313" key="8">
    <source>
        <dbReference type="EMBL" id="SIQ85540.1"/>
    </source>
</evidence>
<dbReference type="EMBL" id="FTNM01000002">
    <property type="protein sequence ID" value="SIQ85540.1"/>
    <property type="molecule type" value="Genomic_DNA"/>
</dbReference>
<keyword evidence="3" id="KW-1003">Cell membrane</keyword>
<dbReference type="InterPro" id="IPR051907">
    <property type="entry name" value="DoxX-like_oxidoreductase"/>
</dbReference>
<keyword evidence="5 7" id="KW-1133">Transmembrane helix</keyword>
<feature type="transmembrane region" description="Helical" evidence="7">
    <location>
        <begin position="109"/>
        <end position="131"/>
    </location>
</feature>